<dbReference type="EMBL" id="ABCB02000019">
    <property type="protein sequence ID" value="EDO60596.1"/>
    <property type="molecule type" value="Genomic_DNA"/>
</dbReference>
<reference evidence="1 2" key="2">
    <citation type="submission" date="2007-08" db="EMBL/GenBank/DDBJ databases">
        <authorList>
            <person name="Fulton L."/>
            <person name="Clifton S."/>
            <person name="Fulton B."/>
            <person name="Xu J."/>
            <person name="Minx P."/>
            <person name="Pepin K.H."/>
            <person name="Johnson M."/>
            <person name="Thiruvilangam P."/>
            <person name="Bhonagiri V."/>
            <person name="Nash W.E."/>
            <person name="Wang C."/>
            <person name="Mardis E.R."/>
            <person name="Wilson R.K."/>
        </authorList>
    </citation>
    <scope>NUCLEOTIDE SEQUENCE [LARGE SCALE GENOMIC DNA]</scope>
    <source>
        <strain evidence="1 2">DSM 753</strain>
    </source>
</reference>
<name>A7VUE5_9FIRM</name>
<reference evidence="1 2" key="1">
    <citation type="submission" date="2007-08" db="EMBL/GenBank/DDBJ databases">
        <title>Draft genome sequence of Clostridium leptum (DSM 753).</title>
        <authorList>
            <person name="Sudarsanam P."/>
            <person name="Ley R."/>
            <person name="Guruge J."/>
            <person name="Turnbaugh P.J."/>
            <person name="Mahowald M."/>
            <person name="Liep D."/>
            <person name="Gordon J."/>
        </authorList>
    </citation>
    <scope>NUCLEOTIDE SEQUENCE [LARGE SCALE GENOMIC DNA]</scope>
    <source>
        <strain evidence="1 2">DSM 753</strain>
    </source>
</reference>
<organism evidence="1 2">
    <name type="scientific">[Clostridium] leptum DSM 753</name>
    <dbReference type="NCBI Taxonomy" id="428125"/>
    <lineage>
        <taxon>Bacteria</taxon>
        <taxon>Bacillati</taxon>
        <taxon>Bacillota</taxon>
        <taxon>Clostridia</taxon>
        <taxon>Eubacteriales</taxon>
        <taxon>Oscillospiraceae</taxon>
        <taxon>Oscillospiraceae incertae sedis</taxon>
    </lineage>
</organism>
<accession>A7VUE5</accession>
<dbReference type="Proteomes" id="UP000003490">
    <property type="component" value="Unassembled WGS sequence"/>
</dbReference>
<protein>
    <submittedName>
        <fullName evidence="1">Uncharacterized protein</fullName>
    </submittedName>
</protein>
<dbReference type="AlphaFoldDB" id="A7VUE5"/>
<dbReference type="HOGENOM" id="CLU_3373049_0_0_9"/>
<comment type="caution">
    <text evidence="1">The sequence shown here is derived from an EMBL/GenBank/DDBJ whole genome shotgun (WGS) entry which is preliminary data.</text>
</comment>
<proteinExistence type="predicted"/>
<evidence type="ECO:0000313" key="2">
    <source>
        <dbReference type="Proteomes" id="UP000003490"/>
    </source>
</evidence>
<gene>
    <name evidence="1" type="ORF">CLOLEP_02192</name>
</gene>
<sequence>MLVLADQHSRHFLGKQKKYISLSSTFPHLSPLNE</sequence>
<evidence type="ECO:0000313" key="1">
    <source>
        <dbReference type="EMBL" id="EDO60596.1"/>
    </source>
</evidence>